<dbReference type="Pfam" id="PF03629">
    <property type="entry name" value="SASA"/>
    <property type="match status" value="1"/>
</dbReference>
<feature type="domain" description="Sialate O-acetylesterase" evidence="3">
    <location>
        <begin position="41"/>
        <end position="279"/>
    </location>
</feature>
<dbReference type="PANTHER" id="PTHR31988:SF19">
    <property type="entry name" value="9-O-ACETYL-N-ACETYLNEURAMINIC ACID DEACETYLASE-RELATED"/>
    <property type="match status" value="1"/>
</dbReference>
<evidence type="ECO:0000256" key="1">
    <source>
        <dbReference type="ARBA" id="ARBA00022801"/>
    </source>
</evidence>
<dbReference type="EMBL" id="AP026866">
    <property type="protein sequence ID" value="BDS08252.1"/>
    <property type="molecule type" value="Genomic_DNA"/>
</dbReference>
<dbReference type="PANTHER" id="PTHR31988">
    <property type="entry name" value="ESTERASE, PUTATIVE (DUF303)-RELATED"/>
    <property type="match status" value="1"/>
</dbReference>
<feature type="signal peptide" evidence="2">
    <location>
        <begin position="1"/>
        <end position="35"/>
    </location>
</feature>
<sequence length="412" mass="45395">MLPFHSDRSTNRVLRCAVTLLFLAAGLASSLRCEAAEKKPLKVFVLVGQSNMQGHAKIQTFEHIGMDPKTAPMLKDMQNADGTPRVFKDVWISYLSKDGVKKGNLTAGFGADSTKIGPELMFGITMQKRFGEPILIIKAAWGGKSLNTDFRPPSAGPYTFNKAQLEGLEKRGKDVKAIQTEKAKATGHYYRLTVEHVKNVLADISQVYPEYDAAQGYSLSGLVWFQGWNDMVDGGTYTDRGNKGGYDDYSKVMEHFIRDIRKDLSAPKLPVVIGVLGVGGPTDQYGPDQQRYKATHENFREAMTAPAALPEFKGNVAAVRTENYWDMELNALIARDNQVKKAAKKIQSSKKLDGKDAKALLSDLRSKEFTKRELEILAKGISNGGYHYLGSAKIMAGIGKGFADAMIELQTQ</sequence>
<accession>A0AAT9FQT4</accession>
<dbReference type="GO" id="GO:0016788">
    <property type="term" value="F:hydrolase activity, acting on ester bonds"/>
    <property type="evidence" value="ECO:0007669"/>
    <property type="project" value="UniProtKB-ARBA"/>
</dbReference>
<dbReference type="Gene3D" id="3.40.50.1110">
    <property type="entry name" value="SGNH hydrolase"/>
    <property type="match status" value="1"/>
</dbReference>
<dbReference type="InterPro" id="IPR052940">
    <property type="entry name" value="Carb_Esterase_6"/>
</dbReference>
<feature type="chain" id="PRO_5043366892" evidence="2">
    <location>
        <begin position="36"/>
        <end position="412"/>
    </location>
</feature>
<dbReference type="KEGG" id="osu:NT6N_32920"/>
<evidence type="ECO:0000256" key="2">
    <source>
        <dbReference type="SAM" id="SignalP"/>
    </source>
</evidence>
<organism evidence="4">
    <name type="scientific">Oceaniferula spumae</name>
    <dbReference type="NCBI Taxonomy" id="2979115"/>
    <lineage>
        <taxon>Bacteria</taxon>
        <taxon>Pseudomonadati</taxon>
        <taxon>Verrucomicrobiota</taxon>
        <taxon>Verrucomicrobiia</taxon>
        <taxon>Verrucomicrobiales</taxon>
        <taxon>Verrucomicrobiaceae</taxon>
        <taxon>Oceaniferula</taxon>
    </lineage>
</organism>
<keyword evidence="1" id="KW-0378">Hydrolase</keyword>
<dbReference type="InterPro" id="IPR036514">
    <property type="entry name" value="SGNH_hydro_sf"/>
</dbReference>
<protein>
    <submittedName>
        <fullName evidence="4">Sialate O-acetylesterase</fullName>
    </submittedName>
</protein>
<reference evidence="4" key="1">
    <citation type="submission" date="2024-07" db="EMBL/GenBank/DDBJ databases">
        <title>Complete genome sequence of Verrucomicrobiaceae bacterium NT6N.</title>
        <authorList>
            <person name="Huang C."/>
            <person name="Takami H."/>
            <person name="Hamasaki K."/>
        </authorList>
    </citation>
    <scope>NUCLEOTIDE SEQUENCE</scope>
    <source>
        <strain evidence="4">NT6N</strain>
    </source>
</reference>
<gene>
    <name evidence="4" type="ORF">NT6N_32920</name>
</gene>
<proteinExistence type="predicted"/>
<keyword evidence="2" id="KW-0732">Signal</keyword>
<evidence type="ECO:0000313" key="4">
    <source>
        <dbReference type="EMBL" id="BDS08252.1"/>
    </source>
</evidence>
<dbReference type="SUPFAM" id="SSF52266">
    <property type="entry name" value="SGNH hydrolase"/>
    <property type="match status" value="1"/>
</dbReference>
<dbReference type="InterPro" id="IPR005181">
    <property type="entry name" value="SASA"/>
</dbReference>
<name>A0AAT9FQT4_9BACT</name>
<dbReference type="AlphaFoldDB" id="A0AAT9FQT4"/>
<evidence type="ECO:0000259" key="3">
    <source>
        <dbReference type="Pfam" id="PF03629"/>
    </source>
</evidence>